<keyword evidence="2" id="KW-0862">Zinc</keyword>
<keyword evidence="3" id="KW-0805">Transcription regulation</keyword>
<name>A0A367J6R6_RHIST</name>
<dbReference type="Pfam" id="PF04082">
    <property type="entry name" value="Fungal_trans"/>
    <property type="match status" value="1"/>
</dbReference>
<organism evidence="9 10">
    <name type="scientific">Rhizopus stolonifer</name>
    <name type="common">Rhizopus nigricans</name>
    <dbReference type="NCBI Taxonomy" id="4846"/>
    <lineage>
        <taxon>Eukaryota</taxon>
        <taxon>Fungi</taxon>
        <taxon>Fungi incertae sedis</taxon>
        <taxon>Mucoromycota</taxon>
        <taxon>Mucoromycotina</taxon>
        <taxon>Mucoromycetes</taxon>
        <taxon>Mucorales</taxon>
        <taxon>Mucorineae</taxon>
        <taxon>Rhizopodaceae</taxon>
        <taxon>Rhizopus</taxon>
    </lineage>
</organism>
<evidence type="ECO:0000256" key="3">
    <source>
        <dbReference type="ARBA" id="ARBA00023015"/>
    </source>
</evidence>
<dbReference type="InterPro" id="IPR051615">
    <property type="entry name" value="Transcr_Regulatory_Elem"/>
</dbReference>
<protein>
    <recommendedName>
        <fullName evidence="8">Xylanolytic transcriptional activator regulatory domain-containing protein</fullName>
    </recommendedName>
</protein>
<keyword evidence="10" id="KW-1185">Reference proteome</keyword>
<feature type="compositionally biased region" description="Polar residues" evidence="7">
    <location>
        <begin position="578"/>
        <end position="591"/>
    </location>
</feature>
<evidence type="ECO:0000256" key="4">
    <source>
        <dbReference type="ARBA" id="ARBA00023125"/>
    </source>
</evidence>
<comment type="caution">
    <text evidence="9">The sequence shown here is derived from an EMBL/GenBank/DDBJ whole genome shotgun (WGS) entry which is preliminary data.</text>
</comment>
<dbReference type="PANTHER" id="PTHR31313:SF81">
    <property type="entry name" value="TY1 ENHANCER ACTIVATOR"/>
    <property type="match status" value="1"/>
</dbReference>
<keyword evidence="1" id="KW-0479">Metal-binding</keyword>
<keyword evidence="5" id="KW-0804">Transcription</keyword>
<dbReference type="GO" id="GO:0006351">
    <property type="term" value="P:DNA-templated transcription"/>
    <property type="evidence" value="ECO:0007669"/>
    <property type="project" value="InterPro"/>
</dbReference>
<feature type="domain" description="Xylanolytic transcriptional activator regulatory" evidence="8">
    <location>
        <begin position="252"/>
        <end position="325"/>
    </location>
</feature>
<sequence>YYTSYIDALEKRIRRIEEKLQTPGLPEVATVSQIGSSNFNNMNHFQGKQPQGALTDRVLYLGDLSTLQFFSNKIPLDEKKTFTGRHIRRFGKQIVLVGDSKEDEEEQQQQQISPYIQPIYQYVYSVTGADRYTSDKLIKIYFANIHPVLPVVNKARFLKQYRDQAETYPPPDLLNAMLGAAGRFAECDSLDDPSSRSSDGTWEVPLGWSDIFFEQSEKYITQSTSAPTISKVQSIILIHNHRGNIDSKSSACWMLGGVGIRIAQSLGLNRDCEEWDIPESEKQTRKRIWWSLYIADRFHSASLGRPLSIRDEDNDVAYPDSTASWKEVLDLPDEGEDKTLPRFPSAMSKPKQFDGRVGIYQLFVELIKLSEILGRILQGMYTPKAKKAGLEQGSDLIVKQLDEELTQWRFGFPAALKNAAFEDFDERKGHLAPVTASVLLCYFSLLILLHRPFIEARPNGKKKARSTYSSFSIGTSAATRGIRIASQMTLRDFLMFPYSFSLYPVLQCCLILMYNTKLSDAKISVPAKMDLAKGIDLISKLRTMSNTAQRLYVLLKTVMNHKNIEISTASDPEETRHSSQSNKIETSSIPSRISDVGRGSHAQIQLNTTSGMPVSNPLQHTIGQVPHDIGTPINNTTTTYPGQYSFILSDVMAPPSVDSASSPGVSPTSSMAEAFSLKQFGFQKPLNEYEMQQLSEMPVINPQLYNQFQPFNRTSPIPMPLQAAQVYRNPAAEGNERIFRNNPDNPFFGIPTSMDWTEWNEWSQSNTGGANWRL</sequence>
<evidence type="ECO:0000313" key="10">
    <source>
        <dbReference type="Proteomes" id="UP000253551"/>
    </source>
</evidence>
<dbReference type="CDD" id="cd12148">
    <property type="entry name" value="fungal_TF_MHR"/>
    <property type="match status" value="1"/>
</dbReference>
<accession>A0A367J6R6</accession>
<reference evidence="9 10" key="1">
    <citation type="journal article" date="2018" name="G3 (Bethesda)">
        <title>Phylogenetic and Phylogenomic Definition of Rhizopus Species.</title>
        <authorList>
            <person name="Gryganskyi A.P."/>
            <person name="Golan J."/>
            <person name="Dolatabadi S."/>
            <person name="Mondo S."/>
            <person name="Robb S."/>
            <person name="Idnurm A."/>
            <person name="Muszewska A."/>
            <person name="Steczkiewicz K."/>
            <person name="Masonjones S."/>
            <person name="Liao H.L."/>
            <person name="Gajdeczka M.T."/>
            <person name="Anike F."/>
            <person name="Vuek A."/>
            <person name="Anishchenko I.M."/>
            <person name="Voigt K."/>
            <person name="de Hoog G.S."/>
            <person name="Smith M.E."/>
            <person name="Heitman J."/>
            <person name="Vilgalys R."/>
            <person name="Stajich J.E."/>
        </authorList>
    </citation>
    <scope>NUCLEOTIDE SEQUENCE [LARGE SCALE GENOMIC DNA]</scope>
    <source>
        <strain evidence="9 10">LSU 92-RS-03</strain>
    </source>
</reference>
<dbReference type="OrthoDB" id="1924787at2759"/>
<evidence type="ECO:0000256" key="1">
    <source>
        <dbReference type="ARBA" id="ARBA00022723"/>
    </source>
</evidence>
<gene>
    <name evidence="9" type="ORF">CU098_002433</name>
</gene>
<evidence type="ECO:0000256" key="2">
    <source>
        <dbReference type="ARBA" id="ARBA00022833"/>
    </source>
</evidence>
<dbReference type="STRING" id="4846.A0A367J6R6"/>
<feature type="non-terminal residue" evidence="9">
    <location>
        <position position="1"/>
    </location>
</feature>
<feature type="region of interest" description="Disordered" evidence="7">
    <location>
        <begin position="566"/>
        <end position="600"/>
    </location>
</feature>
<dbReference type="PANTHER" id="PTHR31313">
    <property type="entry name" value="TY1 ENHANCER ACTIVATOR"/>
    <property type="match status" value="1"/>
</dbReference>
<dbReference type="AlphaFoldDB" id="A0A367J6R6"/>
<evidence type="ECO:0000256" key="5">
    <source>
        <dbReference type="ARBA" id="ARBA00023163"/>
    </source>
</evidence>
<evidence type="ECO:0000313" key="9">
    <source>
        <dbReference type="EMBL" id="RCH85600.1"/>
    </source>
</evidence>
<evidence type="ECO:0000256" key="6">
    <source>
        <dbReference type="ARBA" id="ARBA00023242"/>
    </source>
</evidence>
<evidence type="ECO:0000256" key="7">
    <source>
        <dbReference type="SAM" id="MobiDB-lite"/>
    </source>
</evidence>
<dbReference type="Proteomes" id="UP000253551">
    <property type="component" value="Unassembled WGS sequence"/>
</dbReference>
<dbReference type="SMART" id="SM00906">
    <property type="entry name" value="Fungal_trans"/>
    <property type="match status" value="1"/>
</dbReference>
<dbReference type="EMBL" id="PJQM01004129">
    <property type="protein sequence ID" value="RCH85600.1"/>
    <property type="molecule type" value="Genomic_DNA"/>
</dbReference>
<keyword evidence="6" id="KW-0539">Nucleus</keyword>
<proteinExistence type="predicted"/>
<dbReference type="InterPro" id="IPR007219">
    <property type="entry name" value="XnlR_reg_dom"/>
</dbReference>
<dbReference type="GO" id="GO:0003677">
    <property type="term" value="F:DNA binding"/>
    <property type="evidence" value="ECO:0007669"/>
    <property type="project" value="UniProtKB-KW"/>
</dbReference>
<keyword evidence="4" id="KW-0238">DNA-binding</keyword>
<dbReference type="GO" id="GO:0008270">
    <property type="term" value="F:zinc ion binding"/>
    <property type="evidence" value="ECO:0007669"/>
    <property type="project" value="InterPro"/>
</dbReference>
<evidence type="ECO:0000259" key="8">
    <source>
        <dbReference type="SMART" id="SM00906"/>
    </source>
</evidence>